<dbReference type="PANTHER" id="PTHR11022">
    <property type="entry name" value="PEPTIDOGLYCAN RECOGNITION PROTEIN"/>
    <property type="match status" value="1"/>
</dbReference>
<evidence type="ECO:0000256" key="1">
    <source>
        <dbReference type="ARBA" id="ARBA00007553"/>
    </source>
</evidence>
<dbReference type="InterPro" id="IPR002502">
    <property type="entry name" value="Amidase_domain"/>
</dbReference>
<proteinExistence type="inferred from homology"/>
<dbReference type="InterPro" id="IPR006619">
    <property type="entry name" value="PGRP_domain_met/bac"/>
</dbReference>
<dbReference type="PANTHER" id="PTHR11022:SF41">
    <property type="entry name" value="PEPTIDOGLYCAN-RECOGNITION PROTEIN LC-RELATED"/>
    <property type="match status" value="1"/>
</dbReference>
<dbReference type="GO" id="GO:0008745">
    <property type="term" value="F:N-acetylmuramoyl-L-alanine amidase activity"/>
    <property type="evidence" value="ECO:0007669"/>
    <property type="project" value="InterPro"/>
</dbReference>
<comment type="caution">
    <text evidence="4">The sequence shown here is derived from an EMBL/GenBank/DDBJ whole genome shotgun (WGS) entry which is preliminary data.</text>
</comment>
<comment type="similarity">
    <text evidence="1">Belongs to the N-acetylmuramoyl-L-alanine amidase 2 family.</text>
</comment>
<dbReference type="InterPro" id="IPR036505">
    <property type="entry name" value="Amidase/PGRP_sf"/>
</dbReference>
<dbReference type="PROSITE" id="PS00018">
    <property type="entry name" value="EF_HAND_1"/>
    <property type="match status" value="1"/>
</dbReference>
<dbReference type="CDD" id="cd06583">
    <property type="entry name" value="PGRP"/>
    <property type="match status" value="1"/>
</dbReference>
<feature type="domain" description="Peptidoglycan recognition protein family" evidence="3">
    <location>
        <begin position="2"/>
        <end position="130"/>
    </location>
</feature>
<protein>
    <submittedName>
        <fullName evidence="4">N-acetylmuramoyl-L-alanine amidase</fullName>
    </submittedName>
</protein>
<gene>
    <name evidence="4" type="ORF">PRLR5076_14860</name>
</gene>
<dbReference type="SUPFAM" id="SSF55846">
    <property type="entry name" value="N-acetylmuramoyl-L-alanine amidase-like"/>
    <property type="match status" value="1"/>
</dbReference>
<dbReference type="Proteomes" id="UP000825483">
    <property type="component" value="Unassembled WGS sequence"/>
</dbReference>
<dbReference type="SMART" id="SM00644">
    <property type="entry name" value="Ami_2"/>
    <property type="match status" value="1"/>
</dbReference>
<evidence type="ECO:0000313" key="4">
    <source>
        <dbReference type="EMBL" id="GJG58635.1"/>
    </source>
</evidence>
<organism evidence="4 5">
    <name type="scientific">Prevotella lacticifex</name>
    <dbReference type="NCBI Taxonomy" id="2854755"/>
    <lineage>
        <taxon>Bacteria</taxon>
        <taxon>Pseudomonadati</taxon>
        <taxon>Bacteroidota</taxon>
        <taxon>Bacteroidia</taxon>
        <taxon>Bacteroidales</taxon>
        <taxon>Prevotellaceae</taxon>
        <taxon>Prevotella</taxon>
    </lineage>
</organism>
<reference evidence="4" key="1">
    <citation type="journal article" date="2022" name="Int. J. Syst. Evol. Microbiol.">
        <title>Prevotella lacticifex sp. nov., isolated from the rumen of cows.</title>
        <authorList>
            <person name="Shinkai T."/>
            <person name="Ikeyama N."/>
            <person name="Kumagai M."/>
            <person name="Ohmori H."/>
            <person name="Sakamoto M."/>
            <person name="Ohkuma M."/>
            <person name="Mitsumori M."/>
        </authorList>
    </citation>
    <scope>NUCLEOTIDE SEQUENCE</scope>
    <source>
        <strain evidence="4">R5076</strain>
    </source>
</reference>
<dbReference type="SMART" id="SM00701">
    <property type="entry name" value="PGRP"/>
    <property type="match status" value="1"/>
</dbReference>
<dbReference type="AlphaFoldDB" id="A0A9R1CY22"/>
<accession>A0A9R1CY22</accession>
<evidence type="ECO:0000313" key="5">
    <source>
        <dbReference type="Proteomes" id="UP000825483"/>
    </source>
</evidence>
<dbReference type="InterPro" id="IPR015510">
    <property type="entry name" value="PGRP"/>
</dbReference>
<dbReference type="Gene3D" id="3.40.80.10">
    <property type="entry name" value="Peptidoglycan recognition protein-like"/>
    <property type="match status" value="1"/>
</dbReference>
<name>A0A9R1CY22_9BACT</name>
<dbReference type="GO" id="GO:0009253">
    <property type="term" value="P:peptidoglycan catabolic process"/>
    <property type="evidence" value="ECO:0007669"/>
    <property type="project" value="InterPro"/>
</dbReference>
<evidence type="ECO:0000259" key="3">
    <source>
        <dbReference type="SMART" id="SM00701"/>
    </source>
</evidence>
<dbReference type="InterPro" id="IPR018247">
    <property type="entry name" value="EF_Hand_1_Ca_BS"/>
</dbReference>
<evidence type="ECO:0000259" key="2">
    <source>
        <dbReference type="SMART" id="SM00644"/>
    </source>
</evidence>
<sequence>MWIKNLTNIAMRKINLIVVHCTATPEGRDVTVADIDRMHRARGWKKIGYHYVVYRDGSVHEGRPVNEVGAHVYGHNANSIGVVYVGGVAKDGKTAKDTRTPAQRRALTDLLRKLKKQYPGARICGHRDLSPDLNHDGKIETAEWVKACPCFNAEEEYEKL</sequence>
<dbReference type="FunFam" id="3.40.80.10:FF:000008">
    <property type="entry name" value="N-acetylmuramoyl-L-alanine amidase"/>
    <property type="match status" value="1"/>
</dbReference>
<keyword evidence="5" id="KW-1185">Reference proteome</keyword>
<dbReference type="EMBL" id="BPUB01000001">
    <property type="protein sequence ID" value="GJG58635.1"/>
    <property type="molecule type" value="Genomic_DNA"/>
</dbReference>
<feature type="domain" description="N-acetylmuramoyl-L-alanine amidase" evidence="2">
    <location>
        <begin position="1"/>
        <end position="139"/>
    </location>
</feature>
<dbReference type="GO" id="GO:0008270">
    <property type="term" value="F:zinc ion binding"/>
    <property type="evidence" value="ECO:0007669"/>
    <property type="project" value="InterPro"/>
</dbReference>
<dbReference type="Pfam" id="PF01510">
    <property type="entry name" value="Amidase_2"/>
    <property type="match status" value="1"/>
</dbReference>